<comment type="subcellular location">
    <subcellularLocation>
        <location evidence="1 12">Cytoplasm</location>
    </subcellularLocation>
</comment>
<dbReference type="InterPro" id="IPR046887">
    <property type="entry name" value="RsmE_PUA-like"/>
</dbReference>
<evidence type="ECO:0000256" key="2">
    <source>
        <dbReference type="ARBA" id="ARBA00005528"/>
    </source>
</evidence>
<proteinExistence type="inferred from homology"/>
<dbReference type="InterPro" id="IPR029026">
    <property type="entry name" value="tRNA_m1G_MTases_N"/>
</dbReference>
<comment type="function">
    <text evidence="10 12">Specifically methylates the N3 position of the uracil ring of uridine 1498 (m3U1498) in 16S rRNA. Acts on the fully assembled 30S ribosomal subunit.</text>
</comment>
<dbReference type="CDD" id="cd18084">
    <property type="entry name" value="RsmE-like"/>
    <property type="match status" value="1"/>
</dbReference>
<accession>A0A926I193</accession>
<comment type="catalytic activity">
    <reaction evidence="11 12">
        <text>uridine(1498) in 16S rRNA + S-adenosyl-L-methionine = N(3)-methyluridine(1498) in 16S rRNA + S-adenosyl-L-homocysteine + H(+)</text>
        <dbReference type="Rhea" id="RHEA:42920"/>
        <dbReference type="Rhea" id="RHEA-COMP:10283"/>
        <dbReference type="Rhea" id="RHEA-COMP:10284"/>
        <dbReference type="ChEBI" id="CHEBI:15378"/>
        <dbReference type="ChEBI" id="CHEBI:57856"/>
        <dbReference type="ChEBI" id="CHEBI:59789"/>
        <dbReference type="ChEBI" id="CHEBI:65315"/>
        <dbReference type="ChEBI" id="CHEBI:74502"/>
        <dbReference type="EC" id="2.1.1.193"/>
    </reaction>
</comment>
<dbReference type="AlphaFoldDB" id="A0A926I193"/>
<evidence type="ECO:0000256" key="6">
    <source>
        <dbReference type="ARBA" id="ARBA00022552"/>
    </source>
</evidence>
<name>A0A926I193_9FIRM</name>
<evidence type="ECO:0000256" key="5">
    <source>
        <dbReference type="ARBA" id="ARBA00022490"/>
    </source>
</evidence>
<dbReference type="Gene3D" id="2.40.240.20">
    <property type="entry name" value="Hypothetical PUA domain-like, domain 1"/>
    <property type="match status" value="1"/>
</dbReference>
<organism evidence="15 16">
    <name type="scientific">Bianquea renquensis</name>
    <dbReference type="NCBI Taxonomy" id="2763661"/>
    <lineage>
        <taxon>Bacteria</taxon>
        <taxon>Bacillati</taxon>
        <taxon>Bacillota</taxon>
        <taxon>Clostridia</taxon>
        <taxon>Eubacteriales</taxon>
        <taxon>Bianqueaceae</taxon>
        <taxon>Bianquea</taxon>
    </lineage>
</organism>
<dbReference type="PIRSF" id="PIRSF015601">
    <property type="entry name" value="MTase_slr0722"/>
    <property type="match status" value="1"/>
</dbReference>
<dbReference type="InterPro" id="IPR046886">
    <property type="entry name" value="RsmE_MTase_dom"/>
</dbReference>
<evidence type="ECO:0000256" key="8">
    <source>
        <dbReference type="ARBA" id="ARBA00022679"/>
    </source>
</evidence>
<dbReference type="GO" id="GO:0005737">
    <property type="term" value="C:cytoplasm"/>
    <property type="evidence" value="ECO:0007669"/>
    <property type="project" value="UniProtKB-SubCell"/>
</dbReference>
<evidence type="ECO:0000256" key="1">
    <source>
        <dbReference type="ARBA" id="ARBA00004496"/>
    </source>
</evidence>
<dbReference type="Pfam" id="PF04452">
    <property type="entry name" value="Methyltrans_RNA"/>
    <property type="match status" value="1"/>
</dbReference>
<comment type="caution">
    <text evidence="15">The sequence shown here is derived from an EMBL/GenBank/DDBJ whole genome shotgun (WGS) entry which is preliminary data.</text>
</comment>
<evidence type="ECO:0000256" key="12">
    <source>
        <dbReference type="PIRNR" id="PIRNR015601"/>
    </source>
</evidence>
<evidence type="ECO:0000256" key="3">
    <source>
        <dbReference type="ARBA" id="ARBA00012328"/>
    </source>
</evidence>
<dbReference type="RefSeq" id="WP_177720395.1">
    <property type="nucleotide sequence ID" value="NZ_JACRSQ010000015.1"/>
</dbReference>
<keyword evidence="6 12" id="KW-0698">rRNA processing</keyword>
<dbReference type="Proteomes" id="UP000657006">
    <property type="component" value="Unassembled WGS sequence"/>
</dbReference>
<evidence type="ECO:0000256" key="10">
    <source>
        <dbReference type="ARBA" id="ARBA00025699"/>
    </source>
</evidence>
<keyword evidence="9 12" id="KW-0949">S-adenosyl-L-methionine</keyword>
<evidence type="ECO:0000256" key="11">
    <source>
        <dbReference type="ARBA" id="ARBA00047944"/>
    </source>
</evidence>
<dbReference type="Gene3D" id="3.40.1280.10">
    <property type="match status" value="1"/>
</dbReference>
<dbReference type="Pfam" id="PF20260">
    <property type="entry name" value="PUA_4"/>
    <property type="match status" value="1"/>
</dbReference>
<dbReference type="EC" id="2.1.1.193" evidence="3 12"/>
<keyword evidence="16" id="KW-1185">Reference proteome</keyword>
<keyword evidence="5 12" id="KW-0963">Cytoplasm</keyword>
<keyword evidence="7 12" id="KW-0489">Methyltransferase</keyword>
<dbReference type="PANTHER" id="PTHR30027">
    <property type="entry name" value="RIBOSOMAL RNA SMALL SUBUNIT METHYLTRANSFERASE E"/>
    <property type="match status" value="1"/>
</dbReference>
<evidence type="ECO:0000259" key="13">
    <source>
        <dbReference type="Pfam" id="PF04452"/>
    </source>
</evidence>
<evidence type="ECO:0000313" key="15">
    <source>
        <dbReference type="EMBL" id="MBC8543994.1"/>
    </source>
</evidence>
<gene>
    <name evidence="15" type="ORF">H8730_10595</name>
</gene>
<dbReference type="SUPFAM" id="SSF88697">
    <property type="entry name" value="PUA domain-like"/>
    <property type="match status" value="1"/>
</dbReference>
<evidence type="ECO:0000313" key="16">
    <source>
        <dbReference type="Proteomes" id="UP000657006"/>
    </source>
</evidence>
<evidence type="ECO:0000256" key="7">
    <source>
        <dbReference type="ARBA" id="ARBA00022603"/>
    </source>
</evidence>
<dbReference type="NCBIfam" id="TIGR00046">
    <property type="entry name" value="RsmE family RNA methyltransferase"/>
    <property type="match status" value="1"/>
</dbReference>
<keyword evidence="8 12" id="KW-0808">Transferase</keyword>
<reference evidence="15" key="1">
    <citation type="submission" date="2020-08" db="EMBL/GenBank/DDBJ databases">
        <title>Genome public.</title>
        <authorList>
            <person name="Liu C."/>
            <person name="Sun Q."/>
        </authorList>
    </citation>
    <scope>NUCLEOTIDE SEQUENCE</scope>
    <source>
        <strain evidence="15">NSJ-32</strain>
    </source>
</reference>
<feature type="domain" description="Ribosomal RNA small subunit methyltransferase E methyltransferase" evidence="13">
    <location>
        <begin position="73"/>
        <end position="238"/>
    </location>
</feature>
<protein>
    <recommendedName>
        <fullName evidence="4 12">Ribosomal RNA small subunit methyltransferase E</fullName>
        <ecNumber evidence="3 12">2.1.1.193</ecNumber>
    </recommendedName>
</protein>
<evidence type="ECO:0000259" key="14">
    <source>
        <dbReference type="Pfam" id="PF20260"/>
    </source>
</evidence>
<dbReference type="EMBL" id="JACRSQ010000015">
    <property type="protein sequence ID" value="MBC8543994.1"/>
    <property type="molecule type" value="Genomic_DNA"/>
</dbReference>
<dbReference type="InterPro" id="IPR006700">
    <property type="entry name" value="RsmE"/>
</dbReference>
<dbReference type="SUPFAM" id="SSF75217">
    <property type="entry name" value="alpha/beta knot"/>
    <property type="match status" value="1"/>
</dbReference>
<dbReference type="InterPro" id="IPR029028">
    <property type="entry name" value="Alpha/beta_knot_MTases"/>
</dbReference>
<sequence>MPKFFVSKEDIHGESLRIGEDAHHILHVLRQRPGDMIIACDGMGTDYECEIQSLSQEAILCRIVSSHPSETEPYTRITVFQGLPKGEKTDWILQKAAELGIASVHFVQTKRSVVKLEEKKVSGKLERWNKICTTAAKQCERGSIPTVAFHPQLSSCLPCLKEFDLALLFYEEEKGKALKPILRSQTAKPRSIAVLIGPEGGWDLEEVEALTKAGAQTVGLGPRILRTETAAMTAAAMILYEYDQM</sequence>
<dbReference type="GO" id="GO:0070475">
    <property type="term" value="P:rRNA base methylation"/>
    <property type="evidence" value="ECO:0007669"/>
    <property type="project" value="TreeGrafter"/>
</dbReference>
<evidence type="ECO:0000256" key="4">
    <source>
        <dbReference type="ARBA" id="ARBA00013673"/>
    </source>
</evidence>
<dbReference type="NCBIfam" id="NF008692">
    <property type="entry name" value="PRK11713.1-5"/>
    <property type="match status" value="1"/>
</dbReference>
<comment type="similarity">
    <text evidence="2 12">Belongs to the RNA methyltransferase RsmE family.</text>
</comment>
<feature type="domain" description="Ribosomal RNA small subunit methyltransferase E PUA-like" evidence="14">
    <location>
        <begin position="19"/>
        <end position="63"/>
    </location>
</feature>
<evidence type="ECO:0000256" key="9">
    <source>
        <dbReference type="ARBA" id="ARBA00022691"/>
    </source>
</evidence>
<dbReference type="InterPro" id="IPR015947">
    <property type="entry name" value="PUA-like_sf"/>
</dbReference>
<dbReference type="GO" id="GO:0070042">
    <property type="term" value="F:rRNA (uridine-N3-)-methyltransferase activity"/>
    <property type="evidence" value="ECO:0007669"/>
    <property type="project" value="TreeGrafter"/>
</dbReference>
<dbReference type="PANTHER" id="PTHR30027:SF3">
    <property type="entry name" value="16S RRNA (URACIL(1498)-N(3))-METHYLTRANSFERASE"/>
    <property type="match status" value="1"/>
</dbReference>